<dbReference type="EMBL" id="CP020919">
    <property type="protein sequence ID" value="AWG24864.1"/>
    <property type="molecule type" value="Genomic_DNA"/>
</dbReference>
<dbReference type="Proteomes" id="UP000244677">
    <property type="component" value="Chromosome"/>
</dbReference>
<sequence>MKLRFLFFTLFIFTNIFSQINENNKVQSYLPPSPKSFEFLKQDQIPVGKYTGIPQINIPIYTINAKGLDLPINLGYNSNGFMVTEEAGWTGLGWSLSGGGAIIQMVRGFDDFNTTFYNRTLPNLAQIIDIQCQVQTCYAPGATVVNNCEMFEIDNDERYISDPSAVGSYNIPETFTRGTRDYEPDLFKFNMFGYSGEFILDWQNGKYVCLTDNKIRIEAENSSPGTKPLYFSIMVAEGHKFTFHLKEETIVNSEFTQNEFTPNQASPINTVGTASSRSYQLVTVITNQGDEVNFEYTITNPIKNYPNVSKSIVRYVSEYSQAFPNNMSDNITSYNFTQQPYSYLSKIIFNNGYITFTVSDRIDIQGAKKLDKIELKIPSSASEFRTIKTFNFSYDYFIGHTNGTNNDSALFPEFVTKTAQELTYRLRLNSVVELGSKPYYFEYNTELLPKKTSYATDFWGYYNGFLTNQGPFVNIYAFNIEKNNFQFGAYENNKKSSRLQYAKAGILTKMTYPTGGYSTFDYELNTFENYQVPTFDQGTEYTFSINSRALNGLPSQKAIITKGGTTRFYGAAMLSTRGCTATNPNAYSDNYIKIERFKQSLIPLIENNPYGLLYAMHTLGIFTNPAVYNQYIEDVQYIQQNYNDPEENQYPNLSYNIGDGVVLFTAHGGCGTYNGTVNSSQAHLALSYRDYRALDNIAYGAGLRVKEIISYSSSGTVALKKNYSYAGGKMMNPLIFFNSALIRYRWLGPGGSDGTLYYSEGQKKVLNSNSFVTSAVNAEGRYVGYDKVDEYISNTIPSTNLPNNGKTTDYYTNNPFQGAHVGYAVGLNLPSLRNTYNNGLVVKQEIYDKSNVLQERTSNLYEYTKLRCFYGMKQTFYMQYALTSYPLAVSLKSKYHVGVYPIIASHTSLKNSTNIKYFANDSIISRVNYEYNSFNQVTYTRELLSNNDIRESRAMYPKDITNATLYPIAMQMATNNVLAPVIKKELKVNGEITATEEYEYFYRLGSNNGFTRPDIYSLRKYKTAKGNNVLEDKITYHIYDRLGNPLYTTDHAGLQTCYIWGYNLQYPIAKVDDLDYSLIDTYSGEVRTSSNGDYTDATENLLRTKLNVLRSNFPNKKIITFTYDPLIGVKSVTDVKGSTSYYQYDDQLRLQHWICKQKLHSKLSYIFVINLIVEFFNSCII</sequence>
<proteinExistence type="predicted"/>
<accession>A0A2S1LMB8</accession>
<organism evidence="1 2">
    <name type="scientific">Flavobacterium kingsejongi</name>
    <dbReference type="NCBI Taxonomy" id="1678728"/>
    <lineage>
        <taxon>Bacteria</taxon>
        <taxon>Pseudomonadati</taxon>
        <taxon>Bacteroidota</taxon>
        <taxon>Flavobacteriia</taxon>
        <taxon>Flavobacteriales</taxon>
        <taxon>Flavobacteriaceae</taxon>
        <taxon>Flavobacterium</taxon>
    </lineage>
</organism>
<evidence type="ECO:0008006" key="3">
    <source>
        <dbReference type="Google" id="ProtNLM"/>
    </source>
</evidence>
<evidence type="ECO:0000313" key="2">
    <source>
        <dbReference type="Proteomes" id="UP000244677"/>
    </source>
</evidence>
<dbReference type="KEGG" id="fki:FK004_06285"/>
<name>A0A2S1LMB8_9FLAO</name>
<dbReference type="AlphaFoldDB" id="A0A2S1LMB8"/>
<keyword evidence="2" id="KW-1185">Reference proteome</keyword>
<reference evidence="1 2" key="1">
    <citation type="submission" date="2017-04" db="EMBL/GenBank/DDBJ databases">
        <title>Complete genome sequence of Flavobacterium kingsejong AJ004.</title>
        <authorList>
            <person name="Lee P.C."/>
        </authorList>
    </citation>
    <scope>NUCLEOTIDE SEQUENCE [LARGE SCALE GENOMIC DNA]</scope>
    <source>
        <strain evidence="1 2">AJ004</strain>
    </source>
</reference>
<protein>
    <recommendedName>
        <fullName evidence="3">Sugar-binding protein</fullName>
    </recommendedName>
</protein>
<dbReference type="RefSeq" id="WP_108736491.1">
    <property type="nucleotide sequence ID" value="NZ_CP020919.1"/>
</dbReference>
<gene>
    <name evidence="1" type="ORF">FK004_06285</name>
</gene>
<dbReference type="OrthoDB" id="9814627at2"/>
<evidence type="ECO:0000313" key="1">
    <source>
        <dbReference type="EMBL" id="AWG24864.1"/>
    </source>
</evidence>